<evidence type="ECO:0000313" key="7">
    <source>
        <dbReference type="EMBL" id="KIW30992.1"/>
    </source>
</evidence>
<evidence type="ECO:0008006" key="9">
    <source>
        <dbReference type="Google" id="ProtNLM"/>
    </source>
</evidence>
<dbReference type="OrthoDB" id="5226580at2759"/>
<protein>
    <recommendedName>
        <fullName evidence="9">Transcription factor domain-containing protein</fullName>
    </recommendedName>
</protein>
<feature type="region of interest" description="Disordered" evidence="6">
    <location>
        <begin position="27"/>
        <end position="46"/>
    </location>
</feature>
<sequence>MTLTASVLREPAYHVPPLNCLRLKKPCRAQPPGAHRRKPQQKSDVTRLEQKLDGVAAILTASDLGASKVAGAPLQLPTQPFLSLTLYIDQFIKSSDEARLMLDVFRNEFMPHFPFVIIPPHMSLEELRGKKPFFFMVVMMIACRHDVPRQTALGKTLKEIIGQKMMTHGEQSLDLLQGLLVYLAWYHVNLHLGGQLTVVVHLVMSVMIDLGLNKHYTPRKYAKPQRDYFHLDRHETAARTLEDRRTYLGCFYMTSVVSMTARDFEAIRYTKYTEECYTMISEALEYPSDSYLVQLTKLNYLGDKISRTIVQREWDLSSGISAPIGAYVKSLEAELRKFKVSMSLELPQSVPLLMHYYAVETFLCEIALDDNVPASRYGSFSVTRLDMLFACLTSAKHFFDIFHSLPASTHFDLPYSTFTIVSHLYVVLSKLSLCIHDGWDQNYVASYLNFHDVLDRLSKKAEEARELILQANQLADSASSSNTLLRSVPLVWMTVTAKVQDIKAVHDARKAEQSRRPQPENPTSDLGAELPGLPSECAMPDTLSFFDFLDEPLWQNWA</sequence>
<keyword evidence="2" id="KW-0805">Transcription regulation</keyword>
<feature type="compositionally biased region" description="Basic and acidic residues" evidence="6">
    <location>
        <begin position="506"/>
        <end position="518"/>
    </location>
</feature>
<dbReference type="RefSeq" id="XP_016251208.1">
    <property type="nucleotide sequence ID" value="XM_016389306.1"/>
</dbReference>
<evidence type="ECO:0000256" key="1">
    <source>
        <dbReference type="ARBA" id="ARBA00004123"/>
    </source>
</evidence>
<organism evidence="7 8">
    <name type="scientific">Cladophialophora immunda</name>
    <dbReference type="NCBI Taxonomy" id="569365"/>
    <lineage>
        <taxon>Eukaryota</taxon>
        <taxon>Fungi</taxon>
        <taxon>Dikarya</taxon>
        <taxon>Ascomycota</taxon>
        <taxon>Pezizomycotina</taxon>
        <taxon>Eurotiomycetes</taxon>
        <taxon>Chaetothyriomycetidae</taxon>
        <taxon>Chaetothyriales</taxon>
        <taxon>Herpotrichiellaceae</taxon>
        <taxon>Cladophialophora</taxon>
    </lineage>
</organism>
<gene>
    <name evidence="7" type="ORF">PV07_02677</name>
</gene>
<comment type="subcellular location">
    <subcellularLocation>
        <location evidence="1">Nucleus</location>
    </subcellularLocation>
</comment>
<evidence type="ECO:0000256" key="6">
    <source>
        <dbReference type="SAM" id="MobiDB-lite"/>
    </source>
</evidence>
<dbReference type="GO" id="GO:0005634">
    <property type="term" value="C:nucleus"/>
    <property type="evidence" value="ECO:0007669"/>
    <property type="project" value="UniProtKB-SubCell"/>
</dbReference>
<dbReference type="CDD" id="cd12148">
    <property type="entry name" value="fungal_TF_MHR"/>
    <property type="match status" value="1"/>
</dbReference>
<keyword evidence="3" id="KW-0238">DNA-binding</keyword>
<dbReference type="GO" id="GO:0000981">
    <property type="term" value="F:DNA-binding transcription factor activity, RNA polymerase II-specific"/>
    <property type="evidence" value="ECO:0007669"/>
    <property type="project" value="TreeGrafter"/>
</dbReference>
<keyword evidence="8" id="KW-1185">Reference proteome</keyword>
<evidence type="ECO:0000256" key="4">
    <source>
        <dbReference type="ARBA" id="ARBA00023163"/>
    </source>
</evidence>
<dbReference type="InterPro" id="IPR051089">
    <property type="entry name" value="prtT"/>
</dbReference>
<dbReference type="AlphaFoldDB" id="A0A0D2B0C2"/>
<evidence type="ECO:0000256" key="3">
    <source>
        <dbReference type="ARBA" id="ARBA00023125"/>
    </source>
</evidence>
<name>A0A0D2B0C2_9EURO</name>
<dbReference type="Proteomes" id="UP000054466">
    <property type="component" value="Unassembled WGS sequence"/>
</dbReference>
<dbReference type="GO" id="GO:0000976">
    <property type="term" value="F:transcription cis-regulatory region binding"/>
    <property type="evidence" value="ECO:0007669"/>
    <property type="project" value="TreeGrafter"/>
</dbReference>
<evidence type="ECO:0000313" key="8">
    <source>
        <dbReference type="Proteomes" id="UP000054466"/>
    </source>
</evidence>
<evidence type="ECO:0000256" key="5">
    <source>
        <dbReference type="ARBA" id="ARBA00023242"/>
    </source>
</evidence>
<dbReference type="VEuPathDB" id="FungiDB:PV07_02677"/>
<accession>A0A0D2B0C2</accession>
<proteinExistence type="predicted"/>
<keyword evidence="5" id="KW-0539">Nucleus</keyword>
<dbReference type="HOGENOM" id="CLU_006524_7_2_1"/>
<dbReference type="EMBL" id="KN847041">
    <property type="protein sequence ID" value="KIW30992.1"/>
    <property type="molecule type" value="Genomic_DNA"/>
</dbReference>
<dbReference type="PANTHER" id="PTHR31845:SF10">
    <property type="entry name" value="ZN(II)2CYS6 TRANSCRIPTION FACTOR (EUROFUNG)"/>
    <property type="match status" value="1"/>
</dbReference>
<reference evidence="7 8" key="1">
    <citation type="submission" date="2015-01" db="EMBL/GenBank/DDBJ databases">
        <title>The Genome Sequence of Cladophialophora immunda CBS83496.</title>
        <authorList>
            <consortium name="The Broad Institute Genomics Platform"/>
            <person name="Cuomo C."/>
            <person name="de Hoog S."/>
            <person name="Gorbushina A."/>
            <person name="Stielow B."/>
            <person name="Teixiera M."/>
            <person name="Abouelleil A."/>
            <person name="Chapman S.B."/>
            <person name="Priest M."/>
            <person name="Young S.K."/>
            <person name="Wortman J."/>
            <person name="Nusbaum C."/>
            <person name="Birren B."/>
        </authorList>
    </citation>
    <scope>NUCLEOTIDE SEQUENCE [LARGE SCALE GENOMIC DNA]</scope>
    <source>
        <strain evidence="7 8">CBS 83496</strain>
    </source>
</reference>
<evidence type="ECO:0000256" key="2">
    <source>
        <dbReference type="ARBA" id="ARBA00023015"/>
    </source>
</evidence>
<dbReference type="GeneID" id="27341871"/>
<feature type="region of interest" description="Disordered" evidence="6">
    <location>
        <begin position="506"/>
        <end position="533"/>
    </location>
</feature>
<keyword evidence="4" id="KW-0804">Transcription</keyword>
<dbReference type="PANTHER" id="PTHR31845">
    <property type="entry name" value="FINGER DOMAIN PROTEIN, PUTATIVE-RELATED"/>
    <property type="match status" value="1"/>
</dbReference>
<dbReference type="STRING" id="569365.A0A0D2B0C2"/>